<comment type="similarity">
    <text evidence="1">Belongs to the CBP3 family.</text>
</comment>
<reference evidence="4" key="2">
    <citation type="submission" date="2020-11" db="EMBL/GenBank/DDBJ databases">
        <authorList>
            <person name="Cecchin M."/>
            <person name="Marcolungo L."/>
            <person name="Rossato M."/>
            <person name="Girolomoni L."/>
            <person name="Cosentino E."/>
            <person name="Cuine S."/>
            <person name="Li-Beisson Y."/>
            <person name="Delledonne M."/>
            <person name="Ballottari M."/>
        </authorList>
    </citation>
    <scope>NUCLEOTIDE SEQUENCE</scope>
    <source>
        <strain evidence="4">211/11P</strain>
        <tissue evidence="4">Whole cell</tissue>
    </source>
</reference>
<evidence type="ECO:0000313" key="4">
    <source>
        <dbReference type="EMBL" id="KAI3428057.1"/>
    </source>
</evidence>
<reference evidence="4" key="1">
    <citation type="journal article" date="2019" name="Plant J.">
        <title>Chlorella vulgaris genome assembly and annotation reveals the molecular basis for metabolic acclimation to high light conditions.</title>
        <authorList>
            <person name="Cecchin M."/>
            <person name="Marcolungo L."/>
            <person name="Rossato M."/>
            <person name="Girolomoni L."/>
            <person name="Cosentino E."/>
            <person name="Cuine S."/>
            <person name="Li-Beisson Y."/>
            <person name="Delledonne M."/>
            <person name="Ballottari M."/>
        </authorList>
    </citation>
    <scope>NUCLEOTIDE SEQUENCE</scope>
    <source>
        <strain evidence="4">211/11P</strain>
    </source>
</reference>
<dbReference type="Pfam" id="PF03981">
    <property type="entry name" value="Ubiq_cyt_C_chap"/>
    <property type="match status" value="1"/>
</dbReference>
<dbReference type="GO" id="GO:0005739">
    <property type="term" value="C:mitochondrion"/>
    <property type="evidence" value="ECO:0007669"/>
    <property type="project" value="TreeGrafter"/>
</dbReference>
<dbReference type="GO" id="GO:0034551">
    <property type="term" value="P:mitochondrial respiratory chain complex III assembly"/>
    <property type="evidence" value="ECO:0007669"/>
    <property type="project" value="TreeGrafter"/>
</dbReference>
<dbReference type="AlphaFoldDB" id="A0A9D4TK75"/>
<dbReference type="Proteomes" id="UP001055712">
    <property type="component" value="Unassembled WGS sequence"/>
</dbReference>
<dbReference type="OrthoDB" id="10253878at2759"/>
<dbReference type="InterPro" id="IPR021150">
    <property type="entry name" value="Ubiq_cyt_c_chap"/>
</dbReference>
<protein>
    <recommendedName>
        <fullName evidence="3">Ubiquinol-cytochrome c chaperone domain-containing protein</fullName>
    </recommendedName>
</protein>
<evidence type="ECO:0000256" key="2">
    <source>
        <dbReference type="SAM" id="MobiDB-lite"/>
    </source>
</evidence>
<gene>
    <name evidence="4" type="ORF">D9Q98_006442</name>
</gene>
<evidence type="ECO:0000256" key="1">
    <source>
        <dbReference type="ARBA" id="ARBA00006407"/>
    </source>
</evidence>
<evidence type="ECO:0000259" key="3">
    <source>
        <dbReference type="Pfam" id="PF03981"/>
    </source>
</evidence>
<dbReference type="EMBL" id="SIDB01000009">
    <property type="protein sequence ID" value="KAI3428057.1"/>
    <property type="molecule type" value="Genomic_DNA"/>
</dbReference>
<sequence length="300" mass="32858">MFRSLARQLGPWSGVEQYLTGALAGSGALLASQTCTAAQAWQAPAAHHQIAWYSSDSFKKLVHNAGPRSLEFQRQPLEELAAETQRSLAVRALLSLGGYYSRESRHMRSAKRLYTAVTEQATAPLFLQTMGMSAEFQHIHSSLCLHIWLLLVRLRAEGKSGKQLAQLLYDDFQTDVEHRARQAGVRVRLQKQLTELEKAFYGSSMAYDRAMAGEEGLDKALLRNVYMMEGARVEEAQLLARYVRRELACLTVTPSEAIMAGNVRFSADGLEAEGAASSSSSSSPDAAPATAPHEAQAIGQ</sequence>
<evidence type="ECO:0000313" key="5">
    <source>
        <dbReference type="Proteomes" id="UP001055712"/>
    </source>
</evidence>
<organism evidence="4 5">
    <name type="scientific">Chlorella vulgaris</name>
    <name type="common">Green alga</name>
    <dbReference type="NCBI Taxonomy" id="3077"/>
    <lineage>
        <taxon>Eukaryota</taxon>
        <taxon>Viridiplantae</taxon>
        <taxon>Chlorophyta</taxon>
        <taxon>core chlorophytes</taxon>
        <taxon>Trebouxiophyceae</taxon>
        <taxon>Chlorellales</taxon>
        <taxon>Chlorellaceae</taxon>
        <taxon>Chlorella clade</taxon>
        <taxon>Chlorella</taxon>
    </lineage>
</organism>
<dbReference type="InterPro" id="IPR007129">
    <property type="entry name" value="Ubiqinol_cyt_c_chaperone_CPB3"/>
</dbReference>
<feature type="region of interest" description="Disordered" evidence="2">
    <location>
        <begin position="271"/>
        <end position="300"/>
    </location>
</feature>
<comment type="caution">
    <text evidence="4">The sequence shown here is derived from an EMBL/GenBank/DDBJ whole genome shotgun (WGS) entry which is preliminary data.</text>
</comment>
<dbReference type="PANTHER" id="PTHR12184:SF1">
    <property type="entry name" value="UBIQUINOL-CYTOCHROME-C REDUCTASE COMPLEX ASSEMBLY FACTOR 1"/>
    <property type="match status" value="1"/>
</dbReference>
<dbReference type="PANTHER" id="PTHR12184">
    <property type="entry name" value="UBIQUINOL-CYTOCHROME C REDUCTASE COMPLEX ASSEMBLY FACTOR 1 FAMILY MEMBER"/>
    <property type="match status" value="1"/>
</dbReference>
<keyword evidence="5" id="KW-1185">Reference proteome</keyword>
<feature type="domain" description="Ubiquinol-cytochrome c chaperone" evidence="3">
    <location>
        <begin position="131"/>
        <end position="265"/>
    </location>
</feature>
<proteinExistence type="inferred from homology"/>
<name>A0A9D4TK75_CHLVU</name>
<accession>A0A9D4TK75</accession>